<dbReference type="PANTHER" id="PTHR43130">
    <property type="entry name" value="ARAC-FAMILY TRANSCRIPTIONAL REGULATOR"/>
    <property type="match status" value="1"/>
</dbReference>
<evidence type="ECO:0000313" key="2">
    <source>
        <dbReference type="EMBL" id="KAF7376409.1"/>
    </source>
</evidence>
<dbReference type="InterPro" id="IPR052158">
    <property type="entry name" value="INH-QAR"/>
</dbReference>
<dbReference type="OrthoDB" id="543156at2759"/>
<name>A0A8H6ZF92_9AGAR</name>
<dbReference type="CDD" id="cd03139">
    <property type="entry name" value="GATase1_PfpI_2"/>
    <property type="match status" value="1"/>
</dbReference>
<organism evidence="2 3">
    <name type="scientific">Mycena sanguinolenta</name>
    <dbReference type="NCBI Taxonomy" id="230812"/>
    <lineage>
        <taxon>Eukaryota</taxon>
        <taxon>Fungi</taxon>
        <taxon>Dikarya</taxon>
        <taxon>Basidiomycota</taxon>
        <taxon>Agaricomycotina</taxon>
        <taxon>Agaricomycetes</taxon>
        <taxon>Agaricomycetidae</taxon>
        <taxon>Agaricales</taxon>
        <taxon>Marasmiineae</taxon>
        <taxon>Mycenaceae</taxon>
        <taxon>Mycena</taxon>
    </lineage>
</organism>
<dbReference type="AlphaFoldDB" id="A0A8H6ZF92"/>
<evidence type="ECO:0000313" key="3">
    <source>
        <dbReference type="Proteomes" id="UP000623467"/>
    </source>
</evidence>
<dbReference type="InterPro" id="IPR002818">
    <property type="entry name" value="DJ-1/PfpI"/>
</dbReference>
<dbReference type="InterPro" id="IPR029062">
    <property type="entry name" value="Class_I_gatase-like"/>
</dbReference>
<evidence type="ECO:0000259" key="1">
    <source>
        <dbReference type="Pfam" id="PF01965"/>
    </source>
</evidence>
<accession>A0A8H6ZF92</accession>
<dbReference type="SUPFAM" id="SSF52317">
    <property type="entry name" value="Class I glutamine amidotransferase-like"/>
    <property type="match status" value="1"/>
</dbReference>
<gene>
    <name evidence="2" type="ORF">MSAN_00056400</name>
</gene>
<proteinExistence type="predicted"/>
<keyword evidence="3" id="KW-1185">Reference proteome</keyword>
<protein>
    <submittedName>
        <fullName evidence="2">DJ-1 protein-PfpI domain-containing protein</fullName>
    </submittedName>
</protein>
<reference evidence="2" key="1">
    <citation type="submission" date="2020-05" db="EMBL/GenBank/DDBJ databases">
        <title>Mycena genomes resolve the evolution of fungal bioluminescence.</title>
        <authorList>
            <person name="Tsai I.J."/>
        </authorList>
    </citation>
    <scope>NUCLEOTIDE SEQUENCE</scope>
    <source>
        <strain evidence="2">160909Yilan</strain>
    </source>
</reference>
<comment type="caution">
    <text evidence="2">The sequence shown here is derived from an EMBL/GenBank/DDBJ whole genome shotgun (WGS) entry which is preliminary data.</text>
</comment>
<dbReference type="Pfam" id="PF01965">
    <property type="entry name" value="DJ-1_PfpI"/>
    <property type="match status" value="1"/>
</dbReference>
<dbReference type="Proteomes" id="UP000623467">
    <property type="component" value="Unassembled WGS sequence"/>
</dbReference>
<dbReference type="Gene3D" id="3.40.50.880">
    <property type="match status" value="1"/>
</dbReference>
<dbReference type="EMBL" id="JACAZH010000001">
    <property type="protein sequence ID" value="KAF7376409.1"/>
    <property type="molecule type" value="Genomic_DNA"/>
</dbReference>
<feature type="domain" description="DJ-1/PfpI" evidence="1">
    <location>
        <begin position="60"/>
        <end position="196"/>
    </location>
</feature>
<dbReference type="PANTHER" id="PTHR43130:SF15">
    <property type="entry name" value="THIJ_PFPI FAMILY PROTEIN (AFU_ORTHOLOGUE AFUA_5G14240)"/>
    <property type="match status" value="1"/>
</dbReference>
<sequence>MSLSKGNMQSFARRVVKLTWTVKVTVTDYQGPVELLGILSAKNRDRALAGVKVSGPLPDLNIELTYLSHTLDPVEPTSGPTLLPSKTYDDAKEQFDIILIPGGPNVNPPSACPEFIKRQAPGAKYILTVCTGSLVLARTGLLSGKRATTNKFAFRRVQEETKHLGIHWIPKARWVATEDKKIWTGSGVTAGMDLAGGFLDHLVGKEMGLAMRSFIELSMKEEDDDEFAAYHGLV</sequence>